<evidence type="ECO:0000313" key="14">
    <source>
        <dbReference type="Proteomes" id="UP000033070"/>
    </source>
</evidence>
<dbReference type="GO" id="GO:0000155">
    <property type="term" value="F:phosphorelay sensor kinase activity"/>
    <property type="evidence" value="ECO:0007669"/>
    <property type="project" value="InterPro"/>
</dbReference>
<dbReference type="SUPFAM" id="SSF55874">
    <property type="entry name" value="ATPase domain of HSP90 chaperone/DNA topoisomerase II/histidine kinase"/>
    <property type="match status" value="1"/>
</dbReference>
<dbReference type="PROSITE" id="PS50109">
    <property type="entry name" value="HIS_KIN"/>
    <property type="match status" value="1"/>
</dbReference>
<dbReference type="GO" id="GO:0009927">
    <property type="term" value="F:histidine phosphotransfer kinase activity"/>
    <property type="evidence" value="ECO:0007669"/>
    <property type="project" value="TreeGrafter"/>
</dbReference>
<dbReference type="FunFam" id="3.30.565.10:FF:000006">
    <property type="entry name" value="Sensor histidine kinase WalK"/>
    <property type="match status" value="1"/>
</dbReference>
<dbReference type="Pfam" id="PF08448">
    <property type="entry name" value="PAS_4"/>
    <property type="match status" value="1"/>
</dbReference>
<dbReference type="STRING" id="1188319.OYT1_02424"/>
<keyword evidence="4 7" id="KW-0597">Phosphoprotein</keyword>
<dbReference type="PROSITE" id="PS50112">
    <property type="entry name" value="PAS"/>
    <property type="match status" value="7"/>
</dbReference>
<dbReference type="SMART" id="SM00086">
    <property type="entry name" value="PAC"/>
    <property type="match status" value="7"/>
</dbReference>
<dbReference type="PANTHER" id="PTHR43047">
    <property type="entry name" value="TWO-COMPONENT HISTIDINE PROTEIN KINASE"/>
    <property type="match status" value="1"/>
</dbReference>
<dbReference type="Gene3D" id="3.40.50.2300">
    <property type="match status" value="1"/>
</dbReference>
<dbReference type="InterPro" id="IPR003661">
    <property type="entry name" value="HisK_dim/P_dom"/>
</dbReference>
<dbReference type="Gene3D" id="3.30.565.10">
    <property type="entry name" value="Histidine kinase-like ATPase, C-terminal domain"/>
    <property type="match status" value="1"/>
</dbReference>
<feature type="domain" description="PAC" evidence="12">
    <location>
        <begin position="1013"/>
        <end position="1065"/>
    </location>
</feature>
<feature type="transmembrane region" description="Helical" evidence="8">
    <location>
        <begin position="178"/>
        <end position="202"/>
    </location>
</feature>
<feature type="domain" description="PAS" evidence="11">
    <location>
        <begin position="789"/>
        <end position="838"/>
    </location>
</feature>
<dbReference type="InterPro" id="IPR036097">
    <property type="entry name" value="HisK_dim/P_sf"/>
</dbReference>
<evidence type="ECO:0000256" key="6">
    <source>
        <dbReference type="ARBA" id="ARBA00022777"/>
    </source>
</evidence>
<feature type="domain" description="Response regulatory" evidence="10">
    <location>
        <begin position="1466"/>
        <end position="1583"/>
    </location>
</feature>
<dbReference type="SUPFAM" id="SSF52172">
    <property type="entry name" value="CheY-like"/>
    <property type="match status" value="1"/>
</dbReference>
<dbReference type="EC" id="2.7.13.3" evidence="3"/>
<keyword evidence="8" id="KW-0472">Membrane</keyword>
<dbReference type="EMBL" id="AP018738">
    <property type="protein sequence ID" value="BBE50719.1"/>
    <property type="molecule type" value="Genomic_DNA"/>
</dbReference>
<dbReference type="KEGG" id="fam:OYT1_ch1159"/>
<dbReference type="CDD" id="cd19410">
    <property type="entry name" value="HK9-like_sensor"/>
    <property type="match status" value="1"/>
</dbReference>
<evidence type="ECO:0000256" key="2">
    <source>
        <dbReference type="ARBA" id="ARBA00004429"/>
    </source>
</evidence>
<feature type="domain" description="PAC" evidence="12">
    <location>
        <begin position="729"/>
        <end position="781"/>
    </location>
</feature>
<dbReference type="PROSITE" id="PS50110">
    <property type="entry name" value="RESPONSE_REGULATORY"/>
    <property type="match status" value="1"/>
</dbReference>
<organism evidence="13 14">
    <name type="scientific">Ferriphaselus amnicola</name>
    <dbReference type="NCBI Taxonomy" id="1188319"/>
    <lineage>
        <taxon>Bacteria</taxon>
        <taxon>Pseudomonadati</taxon>
        <taxon>Pseudomonadota</taxon>
        <taxon>Betaproteobacteria</taxon>
        <taxon>Nitrosomonadales</taxon>
        <taxon>Gallionellaceae</taxon>
        <taxon>Ferriphaselus</taxon>
    </lineage>
</organism>
<evidence type="ECO:0000256" key="8">
    <source>
        <dbReference type="SAM" id="Phobius"/>
    </source>
</evidence>
<dbReference type="Pfam" id="PF00512">
    <property type="entry name" value="HisKA"/>
    <property type="match status" value="1"/>
</dbReference>
<dbReference type="InterPro" id="IPR000700">
    <property type="entry name" value="PAS-assoc_C"/>
</dbReference>
<dbReference type="InterPro" id="IPR005467">
    <property type="entry name" value="His_kinase_dom"/>
</dbReference>
<evidence type="ECO:0000259" key="11">
    <source>
        <dbReference type="PROSITE" id="PS50112"/>
    </source>
</evidence>
<feature type="domain" description="PAS" evidence="11">
    <location>
        <begin position="931"/>
        <end position="995"/>
    </location>
</feature>
<dbReference type="Pfam" id="PF00989">
    <property type="entry name" value="PAS"/>
    <property type="match status" value="2"/>
</dbReference>
<dbReference type="Pfam" id="PF00072">
    <property type="entry name" value="Response_reg"/>
    <property type="match status" value="1"/>
</dbReference>
<dbReference type="InterPro" id="IPR000014">
    <property type="entry name" value="PAS"/>
</dbReference>
<dbReference type="InterPro" id="IPR001610">
    <property type="entry name" value="PAC"/>
</dbReference>
<dbReference type="PROSITE" id="PS50113">
    <property type="entry name" value="PAC"/>
    <property type="match status" value="7"/>
</dbReference>
<dbReference type="Pfam" id="PF05227">
    <property type="entry name" value="CHASE3"/>
    <property type="match status" value="1"/>
</dbReference>
<dbReference type="InterPro" id="IPR035965">
    <property type="entry name" value="PAS-like_dom_sf"/>
</dbReference>
<dbReference type="NCBIfam" id="TIGR00229">
    <property type="entry name" value="sensory_box"/>
    <property type="match status" value="5"/>
</dbReference>
<dbReference type="CDD" id="cd00082">
    <property type="entry name" value="HisKA"/>
    <property type="match status" value="1"/>
</dbReference>
<feature type="domain" description="PAC" evidence="12">
    <location>
        <begin position="1144"/>
        <end position="1196"/>
    </location>
</feature>
<feature type="modified residue" description="4-aspartylphosphate" evidence="7">
    <location>
        <position position="1516"/>
    </location>
</feature>
<accession>A0A2Z6GBF8</accession>
<reference evidence="13 14" key="1">
    <citation type="submission" date="2018-06" db="EMBL/GenBank/DDBJ databases">
        <title>OYT1 Genome Sequencing.</title>
        <authorList>
            <person name="Kato S."/>
            <person name="Itoh T."/>
            <person name="Ohkuma M."/>
        </authorList>
    </citation>
    <scope>NUCLEOTIDE SEQUENCE [LARGE SCALE GENOMIC DNA]</scope>
    <source>
        <strain evidence="13 14">OYT1</strain>
    </source>
</reference>
<dbReference type="Gene3D" id="3.30.450.20">
    <property type="entry name" value="PAS domain"/>
    <property type="match status" value="7"/>
</dbReference>
<dbReference type="Gene3D" id="1.10.287.130">
    <property type="match status" value="1"/>
</dbReference>
<proteinExistence type="predicted"/>
<dbReference type="SMART" id="SM00387">
    <property type="entry name" value="HATPase_c"/>
    <property type="match status" value="1"/>
</dbReference>
<evidence type="ECO:0000256" key="3">
    <source>
        <dbReference type="ARBA" id="ARBA00012438"/>
    </source>
</evidence>
<sequence length="1594" mass="174418">MNATRKIAFWLLGVVLLVGLTVSVTFWSFQQIETANEMRRHTRNVLNNANELLSILKDAETGQRGYMLTDDEAFLEPYLEVNDDIQAHLKALRSITKISSAQQILDALTPLIDAKLAEMAHVIELRRNHQMTASLAIVAKGNGKRLMDAIRAEIGSFVQIEESAREQYEAEFQSKMRLLFLLIIIASLLGVLFTLSFAYLMYRDRQHQLQQLVHQETQHLLEVQEASNLQLQQLNSALQVSEEKLAVTLYSIGDAVIVTDSVGRITFLNPLAERLTGWQYAEVSGRPVDVIFHIINQETRLPSTIPVKETLALGTVHGLANHTILIARDGSERSIADSCAPIRDRDNQVVGAVLVFRDVTEEYAAQQALRDSAALIQSIFNTVADGIITLDASGGIVETANPSAEQMFGYTAVELIGQHFGILIPELDRRQHDESLSTSDEAWSIGLGREVIGRRKDGSTFPMEMAISQMLLAGKRHYTGILRDLTARKQAEDTLLKAGGLQSAIFNSANFSSIATDAKGVIQIFNVGAERMLGYTAAEVMNKITPADISDPQELIARAEALSLELGTPITPGFEALVFKASRGIEDIYELTSIRKDGSRLPVVLSVTALRDDQDAIIGYLLIGTDNTARKQAEAALLKAGALQSAIFNSANFSSIATDAKGVIQIFNVGAERMLGYTAAEVMNKITPADISDPQEVIARAEALSLELGTPITPGFEALVFKASRGIEDIYELTYFRKDGSRFPAVVSVTALRDAQNEIIGYLLIGTDNTARKQAEDALLKAGALQSAIFNSANFSSIATDAKGVIQIFNVGAERMLGYTAAEVMNKITPADISDPQEVIARAEALSLELGTPITPGFEALVFKASRGIEDIYELTYFRKDGSRFPAVVSVTALRDAQNEIIGYLLIGTDNTARKQAEEALLKAGALQSAIFNSANFSSIATDAKGVIQIFNVGAERMLGYTAAEVMNKITPADISDPQEVIARAEALSSELGTPITPGFEALVFKASRGIEDIYELTYIRKDGSRFPAVVSVTALRDAQNEIIGYLLIGTDNTARKQVEAEQKQLSQRLRDHQFYTRSLFESNIDALITCDPFGIITDVNKQMEALTGSTRDELIGAPFKSYFTDPERAEKAVKVVLREKKVTNYELTARARDGKETVVSFNATTFYDRDRRLQGVYAAARDVTERKRMDQVLQEKNIELESSRSVAEKANLAKSEFLSSMSHELRSPLNAILGFAQLMESDTPPATPTQKESINQILQAGWHLLKLINEILDLAKVEARQLPLSEEPVSLAEVMLECQAMIEPQAQQRGITMTLPKPGIPYFVSADRTRLKQVLINLLSNAIKYNIKNGTVVVEYTEITKGHTRVSVRDSGAGLTPEQLTQLFQPFNRLGQEAGGEEGTGIGLVVAKRLVELMGGVIGVESTVGVGSVFWFELLSVTEPRLILDSIETVSSAQPHVARNGERHSLLYVEDNPANLKLVQQIIARHPDIQLLTAVNGNSGIEIARSALPDVILMDINLPGISGFEAMKILHSDPVTAHIPVIAISANAMALDIERGKSAGFFRYITKPIKVDEFIAALDLALAYAHRKPGLGS</sequence>
<dbReference type="Pfam" id="PF13426">
    <property type="entry name" value="PAS_9"/>
    <property type="match status" value="4"/>
</dbReference>
<feature type="domain" description="PAS" evidence="11">
    <location>
        <begin position="505"/>
        <end position="554"/>
    </location>
</feature>
<feature type="domain" description="PAS" evidence="11">
    <location>
        <begin position="241"/>
        <end position="300"/>
    </location>
</feature>
<dbReference type="Pfam" id="PF02518">
    <property type="entry name" value="HATPase_c"/>
    <property type="match status" value="1"/>
</dbReference>
<comment type="catalytic activity">
    <reaction evidence="1">
        <text>ATP + protein L-histidine = ADP + protein N-phospho-L-histidine.</text>
        <dbReference type="EC" id="2.7.13.3"/>
    </reaction>
</comment>
<evidence type="ECO:0000313" key="13">
    <source>
        <dbReference type="EMBL" id="BBE50719.1"/>
    </source>
</evidence>
<dbReference type="PRINTS" id="PR00344">
    <property type="entry name" value="BCTRLSENSOR"/>
</dbReference>
<feature type="domain" description="Histidine kinase" evidence="9">
    <location>
        <begin position="1221"/>
        <end position="1439"/>
    </location>
</feature>
<keyword evidence="8" id="KW-0812">Transmembrane</keyword>
<dbReference type="InterPro" id="IPR007891">
    <property type="entry name" value="CHASE3"/>
</dbReference>
<feature type="domain" description="PAC" evidence="12">
    <location>
        <begin position="587"/>
        <end position="639"/>
    </location>
</feature>
<dbReference type="SMART" id="SM00448">
    <property type="entry name" value="REC"/>
    <property type="match status" value="1"/>
</dbReference>
<keyword evidence="14" id="KW-1185">Reference proteome</keyword>
<dbReference type="InterPro" id="IPR013767">
    <property type="entry name" value="PAS_fold"/>
</dbReference>
<name>A0A2Z6GBF8_9PROT</name>
<dbReference type="PANTHER" id="PTHR43047:SF72">
    <property type="entry name" value="OSMOSENSING HISTIDINE PROTEIN KINASE SLN1"/>
    <property type="match status" value="1"/>
</dbReference>
<feature type="domain" description="PAC" evidence="12">
    <location>
        <begin position="447"/>
        <end position="497"/>
    </location>
</feature>
<dbReference type="SUPFAM" id="SSF47384">
    <property type="entry name" value="Homodimeric domain of signal transducing histidine kinase"/>
    <property type="match status" value="1"/>
</dbReference>
<dbReference type="RefSeq" id="WP_172588516.1">
    <property type="nucleotide sequence ID" value="NZ_AP018738.1"/>
</dbReference>
<evidence type="ECO:0000259" key="10">
    <source>
        <dbReference type="PROSITE" id="PS50110"/>
    </source>
</evidence>
<feature type="domain" description="PAS" evidence="11">
    <location>
        <begin position="372"/>
        <end position="426"/>
    </location>
</feature>
<dbReference type="InterPro" id="IPR013656">
    <property type="entry name" value="PAS_4"/>
</dbReference>
<feature type="domain" description="PAC" evidence="12">
    <location>
        <begin position="319"/>
        <end position="371"/>
    </location>
</feature>
<dbReference type="SMART" id="SM00388">
    <property type="entry name" value="HisKA"/>
    <property type="match status" value="1"/>
</dbReference>
<dbReference type="InterPro" id="IPR036890">
    <property type="entry name" value="HATPase_C_sf"/>
</dbReference>
<dbReference type="GO" id="GO:0005886">
    <property type="term" value="C:plasma membrane"/>
    <property type="evidence" value="ECO:0007669"/>
    <property type="project" value="UniProtKB-SubCell"/>
</dbReference>
<comment type="subcellular location">
    <subcellularLocation>
        <location evidence="2">Cell inner membrane</location>
        <topology evidence="2">Multi-pass membrane protein</topology>
    </subcellularLocation>
</comment>
<feature type="domain" description="PAS" evidence="11">
    <location>
        <begin position="647"/>
        <end position="696"/>
    </location>
</feature>
<dbReference type="GO" id="GO:0006355">
    <property type="term" value="P:regulation of DNA-templated transcription"/>
    <property type="evidence" value="ECO:0007669"/>
    <property type="project" value="InterPro"/>
</dbReference>
<dbReference type="SMART" id="SM00091">
    <property type="entry name" value="PAS"/>
    <property type="match status" value="7"/>
</dbReference>
<dbReference type="Proteomes" id="UP000033070">
    <property type="component" value="Chromosome"/>
</dbReference>
<evidence type="ECO:0000256" key="4">
    <source>
        <dbReference type="ARBA" id="ARBA00022553"/>
    </source>
</evidence>
<keyword evidence="5" id="KW-0808">Transferase</keyword>
<dbReference type="InterPro" id="IPR001789">
    <property type="entry name" value="Sig_transdc_resp-reg_receiver"/>
</dbReference>
<evidence type="ECO:0000259" key="12">
    <source>
        <dbReference type="PROSITE" id="PS50113"/>
    </source>
</evidence>
<evidence type="ECO:0000259" key="9">
    <source>
        <dbReference type="PROSITE" id="PS50109"/>
    </source>
</evidence>
<keyword evidence="6" id="KW-0418">Kinase</keyword>
<feature type="domain" description="PAS" evidence="11">
    <location>
        <begin position="1073"/>
        <end position="1128"/>
    </location>
</feature>
<dbReference type="InterPro" id="IPR003594">
    <property type="entry name" value="HATPase_dom"/>
</dbReference>
<dbReference type="CDD" id="cd00130">
    <property type="entry name" value="PAS"/>
    <property type="match status" value="7"/>
</dbReference>
<dbReference type="InterPro" id="IPR004358">
    <property type="entry name" value="Sig_transdc_His_kin-like_C"/>
</dbReference>
<feature type="transmembrane region" description="Helical" evidence="8">
    <location>
        <begin position="7"/>
        <end position="29"/>
    </location>
</feature>
<dbReference type="SUPFAM" id="SSF55785">
    <property type="entry name" value="PYP-like sensor domain (PAS domain)"/>
    <property type="match status" value="7"/>
</dbReference>
<protein>
    <recommendedName>
        <fullName evidence="3">histidine kinase</fullName>
        <ecNumber evidence="3">2.7.13.3</ecNumber>
    </recommendedName>
</protein>
<feature type="domain" description="PAC" evidence="12">
    <location>
        <begin position="871"/>
        <end position="923"/>
    </location>
</feature>
<evidence type="ECO:0000256" key="5">
    <source>
        <dbReference type="ARBA" id="ARBA00022679"/>
    </source>
</evidence>
<dbReference type="InterPro" id="IPR011006">
    <property type="entry name" value="CheY-like_superfamily"/>
</dbReference>
<evidence type="ECO:0000256" key="1">
    <source>
        <dbReference type="ARBA" id="ARBA00000085"/>
    </source>
</evidence>
<keyword evidence="8" id="KW-1133">Transmembrane helix</keyword>
<gene>
    <name evidence="13" type="ORF">OYT1_ch1159</name>
</gene>
<evidence type="ECO:0000256" key="7">
    <source>
        <dbReference type="PROSITE-ProRule" id="PRU00169"/>
    </source>
</evidence>